<evidence type="ECO:0000313" key="1">
    <source>
        <dbReference type="EMBL" id="CAF4226325.1"/>
    </source>
</evidence>
<comment type="caution">
    <text evidence="1">The sequence shown here is derived from an EMBL/GenBank/DDBJ whole genome shotgun (WGS) entry which is preliminary data.</text>
</comment>
<gene>
    <name evidence="1" type="ORF">OVN521_LOCUS27725</name>
</gene>
<dbReference type="EMBL" id="CAJOBG010007776">
    <property type="protein sequence ID" value="CAF4226325.1"/>
    <property type="molecule type" value="Genomic_DNA"/>
</dbReference>
<dbReference type="Proteomes" id="UP000663866">
    <property type="component" value="Unassembled WGS sequence"/>
</dbReference>
<organism evidence="1 2">
    <name type="scientific">Rotaria magnacalcarata</name>
    <dbReference type="NCBI Taxonomy" id="392030"/>
    <lineage>
        <taxon>Eukaryota</taxon>
        <taxon>Metazoa</taxon>
        <taxon>Spiralia</taxon>
        <taxon>Gnathifera</taxon>
        <taxon>Rotifera</taxon>
        <taxon>Eurotatoria</taxon>
        <taxon>Bdelloidea</taxon>
        <taxon>Philodinida</taxon>
        <taxon>Philodinidae</taxon>
        <taxon>Rotaria</taxon>
    </lineage>
</organism>
<reference evidence="1" key="1">
    <citation type="submission" date="2021-02" db="EMBL/GenBank/DDBJ databases">
        <authorList>
            <person name="Nowell W R."/>
        </authorList>
    </citation>
    <scope>NUCLEOTIDE SEQUENCE</scope>
</reference>
<protein>
    <submittedName>
        <fullName evidence="1">Uncharacterized protein</fullName>
    </submittedName>
</protein>
<sequence>MDPNFYPIYFNTPFRSCFTKPQYDLLETAPVPNLSVQPKKSLQGRSTTITGAMEGQFAAMRLQPQTKSK</sequence>
<evidence type="ECO:0000313" key="2">
    <source>
        <dbReference type="Proteomes" id="UP000663866"/>
    </source>
</evidence>
<name>A0A820CTP0_9BILA</name>
<proteinExistence type="predicted"/>
<feature type="non-terminal residue" evidence="1">
    <location>
        <position position="69"/>
    </location>
</feature>
<dbReference type="AlphaFoldDB" id="A0A820CTP0"/>
<accession>A0A820CTP0</accession>
<keyword evidence="2" id="KW-1185">Reference proteome</keyword>